<protein>
    <submittedName>
        <fullName evidence="2">Glycosyltransferase family 2 protein</fullName>
    </submittedName>
</protein>
<dbReference type="Proteomes" id="UP000281084">
    <property type="component" value="Unassembled WGS sequence"/>
</dbReference>
<keyword evidence="2" id="KW-0808">Transferase</keyword>
<accession>A0A3A8G081</accession>
<dbReference type="CDD" id="cd00761">
    <property type="entry name" value="Glyco_tranf_GTA_type"/>
    <property type="match status" value="1"/>
</dbReference>
<name>A0A3A8G081_9GAMM</name>
<gene>
    <name evidence="2" type="ORF">D7V64_15300</name>
</gene>
<dbReference type="EMBL" id="RAXZ01000034">
    <property type="protein sequence ID" value="RKG48344.1"/>
    <property type="molecule type" value="Genomic_DNA"/>
</dbReference>
<dbReference type="Gene3D" id="3.90.550.10">
    <property type="entry name" value="Spore Coat Polysaccharide Biosynthesis Protein SpsA, Chain A"/>
    <property type="match status" value="1"/>
</dbReference>
<dbReference type="PANTHER" id="PTHR43685:SF2">
    <property type="entry name" value="GLYCOSYLTRANSFERASE 2-LIKE DOMAIN-CONTAINING PROTEIN"/>
    <property type="match status" value="1"/>
</dbReference>
<sequence length="315" mass="36405">MGALMTKNFLSIVIPLYNKQNSIRRAIESVLVQSYQNFEIIIVNDGSTDDSLLEVERIKDPRITLISINNSGVAFARNLGIDKARSKYVCLLDGDDEYYTEFLAEINKMISVNSNCSLYSCRYEVVDSKGHLKIGNLSLEVNYFGIVSDFYKEYSRSRSLVCSSSVCINKDLFNKVGGFPVGKKTGEDIYVWLNLNLLAPTFFSSKILSLIHQDAENRTNTRVQREVPYHLYYYLFLNFDSADKRIISYCYKSSVIQSVDALFNRNIHVFNLYLNMFKEKFYSTYIFLKFLRFFPVRLISIVKNIRDKITVKVKG</sequence>
<evidence type="ECO:0000313" key="3">
    <source>
        <dbReference type="Proteomes" id="UP000281084"/>
    </source>
</evidence>
<dbReference type="SUPFAM" id="SSF53448">
    <property type="entry name" value="Nucleotide-diphospho-sugar transferases"/>
    <property type="match status" value="1"/>
</dbReference>
<evidence type="ECO:0000259" key="1">
    <source>
        <dbReference type="Pfam" id="PF00535"/>
    </source>
</evidence>
<feature type="domain" description="Glycosyltransferase 2-like" evidence="1">
    <location>
        <begin position="11"/>
        <end position="115"/>
    </location>
</feature>
<organism evidence="2 3">
    <name type="scientific">Acinetobacter cumulans</name>
    <dbReference type="NCBI Taxonomy" id="2136182"/>
    <lineage>
        <taxon>Bacteria</taxon>
        <taxon>Pseudomonadati</taxon>
        <taxon>Pseudomonadota</taxon>
        <taxon>Gammaproteobacteria</taxon>
        <taxon>Moraxellales</taxon>
        <taxon>Moraxellaceae</taxon>
        <taxon>Acinetobacter</taxon>
    </lineage>
</organism>
<dbReference type="InterPro" id="IPR029044">
    <property type="entry name" value="Nucleotide-diphossugar_trans"/>
</dbReference>
<evidence type="ECO:0000313" key="2">
    <source>
        <dbReference type="EMBL" id="RKG48344.1"/>
    </source>
</evidence>
<dbReference type="PANTHER" id="PTHR43685">
    <property type="entry name" value="GLYCOSYLTRANSFERASE"/>
    <property type="match status" value="1"/>
</dbReference>
<dbReference type="Pfam" id="PF00535">
    <property type="entry name" value="Glycos_transf_2"/>
    <property type="match status" value="1"/>
</dbReference>
<dbReference type="InterPro" id="IPR001173">
    <property type="entry name" value="Glyco_trans_2-like"/>
</dbReference>
<reference evidence="2 3" key="1">
    <citation type="submission" date="2018-09" db="EMBL/GenBank/DDBJ databases">
        <title>The draft genome of Acinetobacter spp. strains.</title>
        <authorList>
            <person name="Qin J."/>
            <person name="Feng Y."/>
            <person name="Zong Z."/>
        </authorList>
    </citation>
    <scope>NUCLEOTIDE SEQUENCE [LARGE SCALE GENOMIC DNA]</scope>
    <source>
        <strain evidence="2 3">WCHAc060002</strain>
    </source>
</reference>
<dbReference type="AlphaFoldDB" id="A0A3A8G081"/>
<dbReference type="InterPro" id="IPR050834">
    <property type="entry name" value="Glycosyltransf_2"/>
</dbReference>
<proteinExistence type="predicted"/>
<comment type="caution">
    <text evidence="2">The sequence shown here is derived from an EMBL/GenBank/DDBJ whole genome shotgun (WGS) entry which is preliminary data.</text>
</comment>
<dbReference type="GO" id="GO:0016740">
    <property type="term" value="F:transferase activity"/>
    <property type="evidence" value="ECO:0007669"/>
    <property type="project" value="UniProtKB-KW"/>
</dbReference>